<dbReference type="OrthoDB" id="3180815at2"/>
<feature type="domain" description="EamA" evidence="2">
    <location>
        <begin position="7"/>
        <end position="144"/>
    </location>
</feature>
<evidence type="ECO:0000259" key="2">
    <source>
        <dbReference type="Pfam" id="PF00892"/>
    </source>
</evidence>
<feature type="transmembrane region" description="Helical" evidence="1">
    <location>
        <begin position="273"/>
        <end position="291"/>
    </location>
</feature>
<reference evidence="3 4" key="1">
    <citation type="submission" date="2018-07" db="EMBL/GenBank/DDBJ databases">
        <title>Dyadobacter roseus sp. nov., isolated from rose rhizosphere soil.</title>
        <authorList>
            <person name="Chen L."/>
        </authorList>
    </citation>
    <scope>NUCLEOTIDE SEQUENCE [LARGE SCALE GENOMIC DNA]</scope>
    <source>
        <strain evidence="3 4">RS19</strain>
    </source>
</reference>
<keyword evidence="1" id="KW-0812">Transmembrane</keyword>
<dbReference type="SUPFAM" id="SSF103481">
    <property type="entry name" value="Multidrug resistance efflux transporter EmrE"/>
    <property type="match status" value="2"/>
</dbReference>
<evidence type="ECO:0000256" key="1">
    <source>
        <dbReference type="SAM" id="Phobius"/>
    </source>
</evidence>
<dbReference type="Proteomes" id="UP000256373">
    <property type="component" value="Unassembled WGS sequence"/>
</dbReference>
<dbReference type="InterPro" id="IPR000620">
    <property type="entry name" value="EamA_dom"/>
</dbReference>
<evidence type="ECO:0000313" key="3">
    <source>
        <dbReference type="EMBL" id="REA58036.1"/>
    </source>
</evidence>
<dbReference type="AlphaFoldDB" id="A0A3D8Y764"/>
<comment type="caution">
    <text evidence="3">The sequence shown here is derived from an EMBL/GenBank/DDBJ whole genome shotgun (WGS) entry which is preliminary data.</text>
</comment>
<feature type="transmembrane region" description="Helical" evidence="1">
    <location>
        <begin position="242"/>
        <end position="267"/>
    </location>
</feature>
<name>A0A3D8Y764_9BACT</name>
<feature type="transmembrane region" description="Helical" evidence="1">
    <location>
        <begin position="214"/>
        <end position="235"/>
    </location>
</feature>
<keyword evidence="1" id="KW-0472">Membrane</keyword>
<protein>
    <submittedName>
        <fullName evidence="3">EamA/RhaT family transporter</fullName>
    </submittedName>
</protein>
<feature type="transmembrane region" description="Helical" evidence="1">
    <location>
        <begin position="155"/>
        <end position="177"/>
    </location>
</feature>
<sequence length="310" mass="33757">MKNNIIKGSMLVALGASSYGMLATFVKMAYKQGFTTAEVTLSQFLLGFAGLFVLSLFSAKRESSQRTTTDFRSILKLIFAGTSMGLTSIFYYMSVQYIPVSVGIVLLMQTVWMGVIVEMILHKKLPGLRKTAAVFIILAGTVMATNLLGQSVNVSWIGFGWGLMAAVSYTASMYASNNVALHFPSQKRSLFLILGGLIIIAVIFHGSINRSFSYPIFWRWGLLLSLFGTILPPLLFTRGVPLIGMGLGAIIASVEIPVSILMAHFLLGEAVSLIQWSGVVLILLAVILMNLKSRSKRNSSPDLVLTDQNL</sequence>
<dbReference type="PANTHER" id="PTHR22911">
    <property type="entry name" value="ACYL-MALONYL CONDENSING ENZYME-RELATED"/>
    <property type="match status" value="1"/>
</dbReference>
<feature type="transmembrane region" description="Helical" evidence="1">
    <location>
        <begin position="189"/>
        <end position="208"/>
    </location>
</feature>
<dbReference type="RefSeq" id="WP_115833075.1">
    <property type="nucleotide sequence ID" value="NZ_QNUL01000023.1"/>
</dbReference>
<feature type="domain" description="EamA" evidence="2">
    <location>
        <begin position="157"/>
        <end position="290"/>
    </location>
</feature>
<proteinExistence type="predicted"/>
<feature type="transmembrane region" description="Helical" evidence="1">
    <location>
        <begin position="132"/>
        <end position="149"/>
    </location>
</feature>
<accession>A0A3D8Y764</accession>
<dbReference type="InterPro" id="IPR037185">
    <property type="entry name" value="EmrE-like"/>
</dbReference>
<dbReference type="PANTHER" id="PTHR22911:SF137">
    <property type="entry name" value="SOLUTE CARRIER FAMILY 35 MEMBER G2-RELATED"/>
    <property type="match status" value="1"/>
</dbReference>
<dbReference type="GO" id="GO:0016020">
    <property type="term" value="C:membrane"/>
    <property type="evidence" value="ECO:0007669"/>
    <property type="project" value="InterPro"/>
</dbReference>
<feature type="transmembrane region" description="Helical" evidence="1">
    <location>
        <begin position="71"/>
        <end position="92"/>
    </location>
</feature>
<keyword evidence="4" id="KW-1185">Reference proteome</keyword>
<feature type="transmembrane region" description="Helical" evidence="1">
    <location>
        <begin position="12"/>
        <end position="30"/>
    </location>
</feature>
<gene>
    <name evidence="3" type="ORF">DSL64_21870</name>
</gene>
<dbReference type="Pfam" id="PF00892">
    <property type="entry name" value="EamA"/>
    <property type="match status" value="2"/>
</dbReference>
<organism evidence="3 4">
    <name type="scientific">Dyadobacter luteus</name>
    <dbReference type="NCBI Taxonomy" id="2259619"/>
    <lineage>
        <taxon>Bacteria</taxon>
        <taxon>Pseudomonadati</taxon>
        <taxon>Bacteroidota</taxon>
        <taxon>Cytophagia</taxon>
        <taxon>Cytophagales</taxon>
        <taxon>Spirosomataceae</taxon>
        <taxon>Dyadobacter</taxon>
    </lineage>
</organism>
<feature type="transmembrane region" description="Helical" evidence="1">
    <location>
        <begin position="98"/>
        <end position="120"/>
    </location>
</feature>
<dbReference type="EMBL" id="QNUL01000023">
    <property type="protein sequence ID" value="REA58036.1"/>
    <property type="molecule type" value="Genomic_DNA"/>
</dbReference>
<evidence type="ECO:0000313" key="4">
    <source>
        <dbReference type="Proteomes" id="UP000256373"/>
    </source>
</evidence>
<feature type="transmembrane region" description="Helical" evidence="1">
    <location>
        <begin position="42"/>
        <end position="59"/>
    </location>
</feature>
<keyword evidence="1" id="KW-1133">Transmembrane helix</keyword>